<evidence type="ECO:0000256" key="7">
    <source>
        <dbReference type="ARBA" id="ARBA00023163"/>
    </source>
</evidence>
<feature type="compositionally biased region" description="Basic residues" evidence="10">
    <location>
        <begin position="17"/>
        <end position="29"/>
    </location>
</feature>
<proteinExistence type="predicted"/>
<comment type="caution">
    <text evidence="12">The sequence shown here is derived from an EMBL/GenBank/DDBJ whole genome shotgun (WGS) entry which is preliminary data.</text>
</comment>
<sequence>MDVLEEVVGGSKDLSHHIVKGKRTKRVKPHSPISFTMNNTTPTSHSSPEEDDNNTASGASASGSGSAMFRPGTPTADDEDMARCLMLLSRGGMSKEVEDNGGVYSNTNNNNNNKFCSKKYVEATTVGGGVKVGMYVYECKTCGRTFPTFQALGGHRTSHTKEKPALTIEAAKRPAASALYDGGDEDFDPTPFNKTPKLSPYSSLHFHESTTNKSSPRVHECSYCGAEFTSGQALGGHMRRHRGAAVTATAACSIDKRVVQKVNNDECLNLDLNLAPAGDNSKDRRRLGQEQPENQEQSAPLEKSTPYLTATTPLIGCKYTYE</sequence>
<organism evidence="12 13">
    <name type="scientific">Cuscuta epithymum</name>
    <dbReference type="NCBI Taxonomy" id="186058"/>
    <lineage>
        <taxon>Eukaryota</taxon>
        <taxon>Viridiplantae</taxon>
        <taxon>Streptophyta</taxon>
        <taxon>Embryophyta</taxon>
        <taxon>Tracheophyta</taxon>
        <taxon>Spermatophyta</taxon>
        <taxon>Magnoliopsida</taxon>
        <taxon>eudicotyledons</taxon>
        <taxon>Gunneridae</taxon>
        <taxon>Pentapetalae</taxon>
        <taxon>asterids</taxon>
        <taxon>lamiids</taxon>
        <taxon>Solanales</taxon>
        <taxon>Convolvulaceae</taxon>
        <taxon>Cuscuteae</taxon>
        <taxon>Cuscuta</taxon>
        <taxon>Cuscuta subgen. Cuscuta</taxon>
    </lineage>
</organism>
<keyword evidence="6" id="KW-0805">Transcription regulation</keyword>
<evidence type="ECO:0000313" key="13">
    <source>
        <dbReference type="Proteomes" id="UP001152523"/>
    </source>
</evidence>
<comment type="subcellular location">
    <subcellularLocation>
        <location evidence="1">Nucleus</location>
    </subcellularLocation>
</comment>
<dbReference type="AlphaFoldDB" id="A0AAV0DBF3"/>
<evidence type="ECO:0000256" key="2">
    <source>
        <dbReference type="ARBA" id="ARBA00022723"/>
    </source>
</evidence>
<protein>
    <recommendedName>
        <fullName evidence="11">C2H2-type domain-containing protein</fullName>
    </recommendedName>
</protein>
<evidence type="ECO:0000313" key="12">
    <source>
        <dbReference type="EMBL" id="CAH9097557.1"/>
    </source>
</evidence>
<feature type="compositionally biased region" description="Polar residues" evidence="10">
    <location>
        <begin position="33"/>
        <end position="46"/>
    </location>
</feature>
<evidence type="ECO:0000256" key="9">
    <source>
        <dbReference type="PROSITE-ProRule" id="PRU00042"/>
    </source>
</evidence>
<evidence type="ECO:0000256" key="6">
    <source>
        <dbReference type="ARBA" id="ARBA00023015"/>
    </source>
</evidence>
<dbReference type="PANTHER" id="PTHR26374:SF378">
    <property type="entry name" value="C2H2-TYPE ZINC FINGER FAMILY PROTEIN"/>
    <property type="match status" value="1"/>
</dbReference>
<dbReference type="PANTHER" id="PTHR26374">
    <property type="entry name" value="ZINC FINGER PROTEIN ZAT5"/>
    <property type="match status" value="1"/>
</dbReference>
<evidence type="ECO:0000256" key="8">
    <source>
        <dbReference type="ARBA" id="ARBA00023242"/>
    </source>
</evidence>
<dbReference type="PROSITE" id="PS00028">
    <property type="entry name" value="ZINC_FINGER_C2H2_1"/>
    <property type="match status" value="2"/>
</dbReference>
<dbReference type="InterPro" id="IPR036236">
    <property type="entry name" value="Znf_C2H2_sf"/>
</dbReference>
<keyword evidence="5" id="KW-0862">Zinc</keyword>
<dbReference type="SUPFAM" id="SSF57667">
    <property type="entry name" value="beta-beta-alpha zinc fingers"/>
    <property type="match status" value="2"/>
</dbReference>
<dbReference type="GO" id="GO:0008270">
    <property type="term" value="F:zinc ion binding"/>
    <property type="evidence" value="ECO:0007669"/>
    <property type="project" value="UniProtKB-KW"/>
</dbReference>
<dbReference type="InterPro" id="IPR013087">
    <property type="entry name" value="Znf_C2H2_type"/>
</dbReference>
<evidence type="ECO:0000256" key="5">
    <source>
        <dbReference type="ARBA" id="ARBA00022833"/>
    </source>
</evidence>
<keyword evidence="13" id="KW-1185">Reference proteome</keyword>
<evidence type="ECO:0000256" key="3">
    <source>
        <dbReference type="ARBA" id="ARBA00022737"/>
    </source>
</evidence>
<gene>
    <name evidence="12" type="ORF">CEPIT_LOCUS14099</name>
</gene>
<dbReference type="EMBL" id="CAMAPF010000094">
    <property type="protein sequence ID" value="CAH9097557.1"/>
    <property type="molecule type" value="Genomic_DNA"/>
</dbReference>
<dbReference type="PROSITE" id="PS50157">
    <property type="entry name" value="ZINC_FINGER_C2H2_2"/>
    <property type="match status" value="2"/>
</dbReference>
<feature type="domain" description="C2H2-type" evidence="11">
    <location>
        <begin position="219"/>
        <end position="246"/>
    </location>
</feature>
<evidence type="ECO:0000256" key="4">
    <source>
        <dbReference type="ARBA" id="ARBA00022771"/>
    </source>
</evidence>
<evidence type="ECO:0000259" key="11">
    <source>
        <dbReference type="PROSITE" id="PS50157"/>
    </source>
</evidence>
<evidence type="ECO:0000256" key="10">
    <source>
        <dbReference type="SAM" id="MobiDB-lite"/>
    </source>
</evidence>
<dbReference type="SMART" id="SM00355">
    <property type="entry name" value="ZnF_C2H2"/>
    <property type="match status" value="2"/>
</dbReference>
<name>A0AAV0DBF3_9ASTE</name>
<keyword evidence="2" id="KW-0479">Metal-binding</keyword>
<feature type="compositionally biased region" description="Low complexity" evidence="10">
    <location>
        <begin position="56"/>
        <end position="67"/>
    </location>
</feature>
<feature type="region of interest" description="Disordered" evidence="10">
    <location>
        <begin position="15"/>
        <end position="76"/>
    </location>
</feature>
<dbReference type="Gene3D" id="3.30.160.60">
    <property type="entry name" value="Classic Zinc Finger"/>
    <property type="match status" value="2"/>
</dbReference>
<accession>A0AAV0DBF3</accession>
<feature type="domain" description="C2H2-type" evidence="11">
    <location>
        <begin position="137"/>
        <end position="164"/>
    </location>
</feature>
<evidence type="ECO:0000256" key="1">
    <source>
        <dbReference type="ARBA" id="ARBA00004123"/>
    </source>
</evidence>
<keyword evidence="3" id="KW-0677">Repeat</keyword>
<feature type="region of interest" description="Disordered" evidence="10">
    <location>
        <begin position="274"/>
        <end position="307"/>
    </location>
</feature>
<keyword evidence="7" id="KW-0804">Transcription</keyword>
<keyword evidence="4 9" id="KW-0863">Zinc-finger</keyword>
<reference evidence="12" key="1">
    <citation type="submission" date="2022-07" db="EMBL/GenBank/DDBJ databases">
        <authorList>
            <person name="Macas J."/>
            <person name="Novak P."/>
            <person name="Neumann P."/>
        </authorList>
    </citation>
    <scope>NUCLEOTIDE SEQUENCE</scope>
</reference>
<dbReference type="GO" id="GO:0005634">
    <property type="term" value="C:nucleus"/>
    <property type="evidence" value="ECO:0007669"/>
    <property type="project" value="UniProtKB-SubCell"/>
</dbReference>
<keyword evidence="8" id="KW-0539">Nucleus</keyword>
<dbReference type="Proteomes" id="UP001152523">
    <property type="component" value="Unassembled WGS sequence"/>
</dbReference>
<dbReference type="Pfam" id="PF13912">
    <property type="entry name" value="zf-C2H2_6"/>
    <property type="match status" value="2"/>
</dbReference>